<protein>
    <submittedName>
        <fullName evidence="1">Uncharacterized protein</fullName>
    </submittedName>
</protein>
<dbReference type="RefSeq" id="WP_190558196.1">
    <property type="nucleotide sequence ID" value="NZ_JACJQU010000002.1"/>
</dbReference>
<proteinExistence type="predicted"/>
<comment type="caution">
    <text evidence="1">The sequence shown here is derived from an EMBL/GenBank/DDBJ whole genome shotgun (WGS) entry which is preliminary data.</text>
</comment>
<dbReference type="EMBL" id="JACJQU010000002">
    <property type="protein sequence ID" value="MBD2293138.1"/>
    <property type="molecule type" value="Genomic_DNA"/>
</dbReference>
<sequence length="117" mass="12811">MLQTTDSKNTASFFNSSNEHLLLELNSHEASAISGGFSLANDTDRTQTFSTFGATVPSQRYVLQPGGSGNYGGDYVQYNSSRDAYVPIQQQVDPNGSYHFITQGNNTRLVGFNEFRG</sequence>
<dbReference type="Proteomes" id="UP000662185">
    <property type="component" value="Unassembled WGS sequence"/>
</dbReference>
<reference evidence="2" key="1">
    <citation type="journal article" date="2020" name="ISME J.">
        <title>Comparative genomics reveals insights into cyanobacterial evolution and habitat adaptation.</title>
        <authorList>
            <person name="Chen M.Y."/>
            <person name="Teng W.K."/>
            <person name="Zhao L."/>
            <person name="Hu C.X."/>
            <person name="Zhou Y.K."/>
            <person name="Han B.P."/>
            <person name="Song L.R."/>
            <person name="Shu W.S."/>
        </authorList>
    </citation>
    <scope>NUCLEOTIDE SEQUENCE [LARGE SCALE GENOMIC DNA]</scope>
    <source>
        <strain evidence="2">FACHB-251</strain>
    </source>
</reference>
<organism evidence="1 2">
    <name type="scientific">Anabaena sphaerica FACHB-251</name>
    <dbReference type="NCBI Taxonomy" id="2692883"/>
    <lineage>
        <taxon>Bacteria</taxon>
        <taxon>Bacillati</taxon>
        <taxon>Cyanobacteriota</taxon>
        <taxon>Cyanophyceae</taxon>
        <taxon>Nostocales</taxon>
        <taxon>Nostocaceae</taxon>
        <taxon>Anabaena</taxon>
    </lineage>
</organism>
<dbReference type="AlphaFoldDB" id="A0A927A0A3"/>
<gene>
    <name evidence="1" type="ORF">H6G06_06465</name>
</gene>
<keyword evidence="2" id="KW-1185">Reference proteome</keyword>
<name>A0A927A0A3_9NOST</name>
<evidence type="ECO:0000313" key="1">
    <source>
        <dbReference type="EMBL" id="MBD2293138.1"/>
    </source>
</evidence>
<evidence type="ECO:0000313" key="2">
    <source>
        <dbReference type="Proteomes" id="UP000662185"/>
    </source>
</evidence>
<accession>A0A927A0A3</accession>